<evidence type="ECO:0000256" key="5">
    <source>
        <dbReference type="SAM" id="SignalP"/>
    </source>
</evidence>
<feature type="domain" description="X8" evidence="6">
    <location>
        <begin position="30"/>
        <end position="114"/>
    </location>
</feature>
<keyword evidence="3 5" id="KW-0732">Signal</keyword>
<keyword evidence="7" id="KW-1185">Reference proteome</keyword>
<evidence type="ECO:0000256" key="4">
    <source>
        <dbReference type="ARBA" id="ARBA00023288"/>
    </source>
</evidence>
<evidence type="ECO:0000256" key="2">
    <source>
        <dbReference type="ARBA" id="ARBA00022622"/>
    </source>
</evidence>
<keyword evidence="2" id="KW-0472">Membrane</keyword>
<protein>
    <submittedName>
        <fullName evidence="8">Glucan endo-1,3-beta-glucosidase-like</fullName>
    </submittedName>
</protein>
<sequence length="116" mass="13141">MAKMSSPLTLLFIFLSYIMINHLHVVSCKTWCVVTSTVTDAQLETNINFGCKLILDCRRILPGGSCYVPNTLKSHASFVMNSYYQSHDRTKEACSFNNTGRIVTRDPSYGRCKYES</sequence>
<accession>A0ABM0U4N6</accession>
<organism evidence="7 8">
    <name type="scientific">Camelina sativa</name>
    <name type="common">False flax</name>
    <name type="synonym">Myagrum sativum</name>
    <dbReference type="NCBI Taxonomy" id="90675"/>
    <lineage>
        <taxon>Eukaryota</taxon>
        <taxon>Viridiplantae</taxon>
        <taxon>Streptophyta</taxon>
        <taxon>Embryophyta</taxon>
        <taxon>Tracheophyta</taxon>
        <taxon>Spermatophyta</taxon>
        <taxon>Magnoliopsida</taxon>
        <taxon>eudicotyledons</taxon>
        <taxon>Gunneridae</taxon>
        <taxon>Pentapetalae</taxon>
        <taxon>rosids</taxon>
        <taxon>malvids</taxon>
        <taxon>Brassicales</taxon>
        <taxon>Brassicaceae</taxon>
        <taxon>Camelineae</taxon>
        <taxon>Camelina</taxon>
    </lineage>
</organism>
<dbReference type="SMART" id="SM00768">
    <property type="entry name" value="X8"/>
    <property type="match status" value="1"/>
</dbReference>
<keyword evidence="4" id="KW-0449">Lipoprotein</keyword>
<name>A0ABM0U4N6_CAMSA</name>
<feature type="chain" id="PRO_5046767963" evidence="5">
    <location>
        <begin position="29"/>
        <end position="116"/>
    </location>
</feature>
<comment type="subcellular location">
    <subcellularLocation>
        <location evidence="1">Cell membrane</location>
        <topology evidence="1">Lipid-anchor</topology>
        <topology evidence="1">GPI-anchor</topology>
    </subcellularLocation>
</comment>
<keyword evidence="2" id="KW-0325">Glycoprotein</keyword>
<dbReference type="InterPro" id="IPR044788">
    <property type="entry name" value="X8_dom_prot"/>
</dbReference>
<dbReference type="PANTHER" id="PTHR31044">
    <property type="entry name" value="BETA-1,3 GLUCANASE"/>
    <property type="match status" value="1"/>
</dbReference>
<evidence type="ECO:0000256" key="3">
    <source>
        <dbReference type="ARBA" id="ARBA00022729"/>
    </source>
</evidence>
<proteinExistence type="predicted"/>
<dbReference type="Proteomes" id="UP000694864">
    <property type="component" value="Chromosome 2"/>
</dbReference>
<evidence type="ECO:0000313" key="7">
    <source>
        <dbReference type="Proteomes" id="UP000694864"/>
    </source>
</evidence>
<feature type="signal peptide" evidence="5">
    <location>
        <begin position="1"/>
        <end position="28"/>
    </location>
</feature>
<reference evidence="7" key="1">
    <citation type="journal article" date="2014" name="Nat. Commun.">
        <title>The emerging biofuel crop Camelina sativa retains a highly undifferentiated hexaploid genome structure.</title>
        <authorList>
            <person name="Kagale S."/>
            <person name="Koh C."/>
            <person name="Nixon J."/>
            <person name="Bollina V."/>
            <person name="Clarke W.E."/>
            <person name="Tuteja R."/>
            <person name="Spillane C."/>
            <person name="Robinson S.J."/>
            <person name="Links M.G."/>
            <person name="Clarke C."/>
            <person name="Higgins E.E."/>
            <person name="Huebert T."/>
            <person name="Sharpe A.G."/>
            <person name="Parkin I.A."/>
        </authorList>
    </citation>
    <scope>NUCLEOTIDE SEQUENCE [LARGE SCALE GENOMIC DNA]</scope>
    <source>
        <strain evidence="7">cv. DH55</strain>
    </source>
</reference>
<keyword evidence="2" id="KW-0336">GPI-anchor</keyword>
<dbReference type="InterPro" id="IPR012946">
    <property type="entry name" value="X8"/>
</dbReference>
<evidence type="ECO:0000256" key="1">
    <source>
        <dbReference type="ARBA" id="ARBA00004609"/>
    </source>
</evidence>
<reference evidence="8" key="2">
    <citation type="submission" date="2025-08" db="UniProtKB">
        <authorList>
            <consortium name="RefSeq"/>
        </authorList>
    </citation>
    <scope>IDENTIFICATION</scope>
    <source>
        <tissue evidence="8">Leaf</tissue>
    </source>
</reference>
<gene>
    <name evidence="8" type="primary">LOC104719515</name>
</gene>
<dbReference type="PANTHER" id="PTHR31044:SF130">
    <property type="entry name" value="CARBOHYDRATE-BINDING X8 DOMAIN SUPERFAMILY PROTEIN"/>
    <property type="match status" value="1"/>
</dbReference>
<dbReference type="Pfam" id="PF07983">
    <property type="entry name" value="X8"/>
    <property type="match status" value="1"/>
</dbReference>
<evidence type="ECO:0000259" key="6">
    <source>
        <dbReference type="SMART" id="SM00768"/>
    </source>
</evidence>
<dbReference type="GeneID" id="104719515"/>
<dbReference type="Gene3D" id="1.20.58.1040">
    <property type="match status" value="1"/>
</dbReference>
<evidence type="ECO:0000313" key="8">
    <source>
        <dbReference type="RefSeq" id="XP_010435755.2"/>
    </source>
</evidence>
<dbReference type="RefSeq" id="XP_010435755.2">
    <property type="nucleotide sequence ID" value="XM_010437453.2"/>
</dbReference>